<proteinExistence type="predicted"/>
<feature type="chain" id="PRO_5025474492" description="Carbohydrate-binding domain-containing protein" evidence="1">
    <location>
        <begin position="25"/>
        <end position="336"/>
    </location>
</feature>
<dbReference type="EMBL" id="CAAHFH010000002">
    <property type="protein sequence ID" value="VGO20865.1"/>
    <property type="molecule type" value="Genomic_DNA"/>
</dbReference>
<evidence type="ECO:0000256" key="1">
    <source>
        <dbReference type="SAM" id="SignalP"/>
    </source>
</evidence>
<accession>A0A6C2UKV0</accession>
<gene>
    <name evidence="2" type="ORF">SCARR_02932</name>
</gene>
<organism evidence="2 3">
    <name type="scientific">Pontiella sulfatireligans</name>
    <dbReference type="NCBI Taxonomy" id="2750658"/>
    <lineage>
        <taxon>Bacteria</taxon>
        <taxon>Pseudomonadati</taxon>
        <taxon>Kiritimatiellota</taxon>
        <taxon>Kiritimatiellia</taxon>
        <taxon>Kiritimatiellales</taxon>
        <taxon>Pontiellaceae</taxon>
        <taxon>Pontiella</taxon>
    </lineage>
</organism>
<reference evidence="2 3" key="1">
    <citation type="submission" date="2019-04" db="EMBL/GenBank/DDBJ databases">
        <authorList>
            <person name="Van Vliet M D."/>
        </authorList>
    </citation>
    <scope>NUCLEOTIDE SEQUENCE [LARGE SCALE GENOMIC DNA]</scope>
    <source>
        <strain evidence="2 3">F21</strain>
    </source>
</reference>
<evidence type="ECO:0000313" key="2">
    <source>
        <dbReference type="EMBL" id="VGO20865.1"/>
    </source>
</evidence>
<name>A0A6C2UKV0_9BACT</name>
<keyword evidence="3" id="KW-1185">Reference proteome</keyword>
<dbReference type="RefSeq" id="WP_136062370.1">
    <property type="nucleotide sequence ID" value="NZ_CAAHFH010000002.1"/>
</dbReference>
<protein>
    <recommendedName>
        <fullName evidence="4">Carbohydrate-binding domain-containing protein</fullName>
    </recommendedName>
</protein>
<sequence length="336" mass="38589">MKHVRVIKRICFFIAGMVSFSVMAAPPNSSSVLADDPAAERADVTLVIHSGFEPDTVYANRYLKGADHSVSGDASNWDRLNPKLDRCVFRTLITGTGDIDIIPDPENPENRAMKFEILSHNGLKGRAQGAFKFRAEEPVEVVCFIYRWYIPEEWRAIADIPEEHGWNDFFEIWSKKLPEAECDVFDKAGSFRVNFQFLENPDVEGQFGWEMRGENKSYDTAVGPARWRRYNWNAPVPFGQWSTINGFLVKGDDPETNPLSKARVFVRIKPDGGEWRTLFDVSDERTEHSHRPQSGYNSFAIFKNYTQAKNVDYLLSQGKRIYFLYDDVRLRVGRLP</sequence>
<evidence type="ECO:0008006" key="4">
    <source>
        <dbReference type="Google" id="ProtNLM"/>
    </source>
</evidence>
<feature type="signal peptide" evidence="1">
    <location>
        <begin position="1"/>
        <end position="24"/>
    </location>
</feature>
<dbReference type="AlphaFoldDB" id="A0A6C2UKV0"/>
<keyword evidence="1" id="KW-0732">Signal</keyword>
<dbReference type="Proteomes" id="UP000346198">
    <property type="component" value="Unassembled WGS sequence"/>
</dbReference>
<evidence type="ECO:0000313" key="3">
    <source>
        <dbReference type="Proteomes" id="UP000346198"/>
    </source>
</evidence>